<sequence length="34" mass="3703">MGDNAHRTLRAGLSGEMLKGVSLFSFFNCLALFV</sequence>
<accession>A0A0E9XCE9</accession>
<proteinExistence type="predicted"/>
<reference evidence="1" key="1">
    <citation type="submission" date="2014-11" db="EMBL/GenBank/DDBJ databases">
        <authorList>
            <person name="Amaro Gonzalez C."/>
        </authorList>
    </citation>
    <scope>NUCLEOTIDE SEQUENCE</scope>
</reference>
<name>A0A0E9XCE9_ANGAN</name>
<organism evidence="1">
    <name type="scientific">Anguilla anguilla</name>
    <name type="common">European freshwater eel</name>
    <name type="synonym">Muraena anguilla</name>
    <dbReference type="NCBI Taxonomy" id="7936"/>
    <lineage>
        <taxon>Eukaryota</taxon>
        <taxon>Metazoa</taxon>
        <taxon>Chordata</taxon>
        <taxon>Craniata</taxon>
        <taxon>Vertebrata</taxon>
        <taxon>Euteleostomi</taxon>
        <taxon>Actinopterygii</taxon>
        <taxon>Neopterygii</taxon>
        <taxon>Teleostei</taxon>
        <taxon>Anguilliformes</taxon>
        <taxon>Anguillidae</taxon>
        <taxon>Anguilla</taxon>
    </lineage>
</organism>
<reference evidence="1" key="2">
    <citation type="journal article" date="2015" name="Fish Shellfish Immunol.">
        <title>Early steps in the European eel (Anguilla anguilla)-Vibrio vulnificus interaction in the gills: Role of the RtxA13 toxin.</title>
        <authorList>
            <person name="Callol A."/>
            <person name="Pajuelo D."/>
            <person name="Ebbesson L."/>
            <person name="Teles M."/>
            <person name="MacKenzie S."/>
            <person name="Amaro C."/>
        </authorList>
    </citation>
    <scope>NUCLEOTIDE SEQUENCE</scope>
</reference>
<dbReference type="AlphaFoldDB" id="A0A0E9XCE9"/>
<evidence type="ECO:0000313" key="1">
    <source>
        <dbReference type="EMBL" id="JAI00305.1"/>
    </source>
</evidence>
<protein>
    <submittedName>
        <fullName evidence="1">Uncharacterized protein</fullName>
    </submittedName>
</protein>
<dbReference type="EMBL" id="GBXM01008273">
    <property type="protein sequence ID" value="JAI00305.1"/>
    <property type="molecule type" value="Transcribed_RNA"/>
</dbReference>